<dbReference type="GO" id="GO:0004419">
    <property type="term" value="F:hydroxymethylglutaryl-CoA lyase activity"/>
    <property type="evidence" value="ECO:0007669"/>
    <property type="project" value="TreeGrafter"/>
</dbReference>
<dbReference type="RefSeq" id="WP_103718064.1">
    <property type="nucleotide sequence ID" value="NZ_PQFZ01000005.1"/>
</dbReference>
<dbReference type="Pfam" id="PF00682">
    <property type="entry name" value="HMGL-like"/>
    <property type="match status" value="1"/>
</dbReference>
<dbReference type="InterPro" id="IPR000891">
    <property type="entry name" value="PYR_CT"/>
</dbReference>
<keyword evidence="3 5" id="KW-0456">Lyase</keyword>
<feature type="domain" description="Pyruvate carboxyltransferase" evidence="4">
    <location>
        <begin position="4"/>
        <end position="276"/>
    </location>
</feature>
<comment type="similarity">
    <text evidence="1">Belongs to the HMG-CoA lyase family.</text>
</comment>
<name>A0A2S4MDB2_9HYPH</name>
<dbReference type="Gene3D" id="3.20.20.70">
    <property type="entry name" value="Aldolase class I"/>
    <property type="match status" value="1"/>
</dbReference>
<dbReference type="PANTHER" id="PTHR42738">
    <property type="entry name" value="HYDROXYMETHYLGLUTARYL-COA LYASE"/>
    <property type="match status" value="1"/>
</dbReference>
<dbReference type="CDD" id="cd07938">
    <property type="entry name" value="DRE_TIM_HMGL"/>
    <property type="match status" value="1"/>
</dbReference>
<evidence type="ECO:0000259" key="4">
    <source>
        <dbReference type="PROSITE" id="PS50991"/>
    </source>
</evidence>
<keyword evidence="6" id="KW-1185">Reference proteome</keyword>
<dbReference type="PANTHER" id="PTHR42738:SF7">
    <property type="entry name" value="HYDROXYMETHYLGLUTARYL-COA LYASE"/>
    <property type="match status" value="1"/>
</dbReference>
<dbReference type="Proteomes" id="UP000236919">
    <property type="component" value="Unassembled WGS sequence"/>
</dbReference>
<accession>A0A2S4MDB2</accession>
<dbReference type="GO" id="GO:0046951">
    <property type="term" value="P:ketone body biosynthetic process"/>
    <property type="evidence" value="ECO:0007669"/>
    <property type="project" value="TreeGrafter"/>
</dbReference>
<evidence type="ECO:0000256" key="1">
    <source>
        <dbReference type="ARBA" id="ARBA00009405"/>
    </source>
</evidence>
<gene>
    <name evidence="5" type="ORF">CYD53_105102</name>
</gene>
<dbReference type="InterPro" id="IPR043594">
    <property type="entry name" value="HMGL"/>
</dbReference>
<dbReference type="PROSITE" id="PS50991">
    <property type="entry name" value="PYR_CT"/>
    <property type="match status" value="1"/>
</dbReference>
<dbReference type="InterPro" id="IPR013785">
    <property type="entry name" value="Aldolase_TIM"/>
</dbReference>
<evidence type="ECO:0000256" key="2">
    <source>
        <dbReference type="ARBA" id="ARBA00022723"/>
    </source>
</evidence>
<dbReference type="SUPFAM" id="SSF51569">
    <property type="entry name" value="Aldolase"/>
    <property type="match status" value="1"/>
</dbReference>
<evidence type="ECO:0000313" key="6">
    <source>
        <dbReference type="Proteomes" id="UP000236919"/>
    </source>
</evidence>
<organism evidence="5 6">
    <name type="scientific">Bosea psychrotolerans</name>
    <dbReference type="NCBI Taxonomy" id="1871628"/>
    <lineage>
        <taxon>Bacteria</taxon>
        <taxon>Pseudomonadati</taxon>
        <taxon>Pseudomonadota</taxon>
        <taxon>Alphaproteobacteria</taxon>
        <taxon>Hyphomicrobiales</taxon>
        <taxon>Boseaceae</taxon>
        <taxon>Bosea</taxon>
    </lineage>
</organism>
<evidence type="ECO:0000256" key="3">
    <source>
        <dbReference type="ARBA" id="ARBA00023239"/>
    </source>
</evidence>
<reference evidence="5 6" key="1">
    <citation type="submission" date="2018-01" db="EMBL/GenBank/DDBJ databases">
        <title>Genomic Encyclopedia of Type Strains, Phase III (KMG-III): the genomes of soil and plant-associated and newly described type strains.</title>
        <authorList>
            <person name="Whitman W."/>
        </authorList>
    </citation>
    <scope>NUCLEOTIDE SEQUENCE [LARGE SCALE GENOMIC DNA]</scope>
    <source>
        <strain evidence="5 6">1131</strain>
    </source>
</reference>
<dbReference type="AlphaFoldDB" id="A0A2S4MDB2"/>
<comment type="caution">
    <text evidence="5">The sequence shown here is derived from an EMBL/GenBank/DDBJ whole genome shotgun (WGS) entry which is preliminary data.</text>
</comment>
<dbReference type="GO" id="GO:0046872">
    <property type="term" value="F:metal ion binding"/>
    <property type="evidence" value="ECO:0007669"/>
    <property type="project" value="UniProtKB-KW"/>
</dbReference>
<dbReference type="EMBL" id="PQFZ01000005">
    <property type="protein sequence ID" value="POR52437.1"/>
    <property type="molecule type" value="Genomic_DNA"/>
</dbReference>
<dbReference type="GO" id="GO:0006552">
    <property type="term" value="P:L-leucine catabolic process"/>
    <property type="evidence" value="ECO:0007669"/>
    <property type="project" value="TreeGrafter"/>
</dbReference>
<proteinExistence type="inferred from homology"/>
<keyword evidence="2" id="KW-0479">Metal-binding</keyword>
<evidence type="ECO:0000313" key="5">
    <source>
        <dbReference type="EMBL" id="POR52437.1"/>
    </source>
</evidence>
<protein>
    <submittedName>
        <fullName evidence="5">Hydroxymethylglutaryl-CoA lyase</fullName>
    </submittedName>
</protein>
<dbReference type="OrthoDB" id="9784013at2"/>
<sequence>MRDIHICEVGPRDGLQLVRQVMPTATKRAWIAALAQCGFPELDATSFVPPQAFPQFADAAEILPAARAASAQWRVGALVPNAKGAERAIAAGAQMLYCIVSASHSHSVANTRCSRDEQAEIVGDIVLQARARGDARPHVMGGIPTAFGCSIEGRVAQRDVCHVAELLVARGVDEIGLADTVGYADPTLVRSLVKAVRGAVGPNMPIRLHFHDTMGLGLANVLAGLEAGITTFDAASGGLGGCPFAPGASGNIATEDLVFMLEQMGLRTGIDLGRLLAATELLAAALPEERIRSHLREAGLPKVYGVAA</sequence>
<dbReference type="NCBIfam" id="NF004283">
    <property type="entry name" value="PRK05692.1"/>
    <property type="match status" value="1"/>
</dbReference>